<comment type="caution">
    <text evidence="3">The sequence shown here is derived from an EMBL/GenBank/DDBJ whole genome shotgun (WGS) entry which is preliminary data.</text>
</comment>
<dbReference type="InterPro" id="IPR036291">
    <property type="entry name" value="NAD(P)-bd_dom_sf"/>
</dbReference>
<proteinExistence type="predicted"/>
<dbReference type="Pfam" id="PF01370">
    <property type="entry name" value="Epimerase"/>
    <property type="match status" value="1"/>
</dbReference>
<gene>
    <name evidence="3" type="ORF">KI387_039574</name>
</gene>
<dbReference type="InterPro" id="IPR001509">
    <property type="entry name" value="Epimerase_deHydtase"/>
</dbReference>
<keyword evidence="4" id="KW-1185">Reference proteome</keyword>
<dbReference type="Gene3D" id="3.40.50.720">
    <property type="entry name" value="NAD(P)-binding Rossmann-like Domain"/>
    <property type="match status" value="1"/>
</dbReference>
<feature type="non-terminal residue" evidence="3">
    <location>
        <position position="1"/>
    </location>
</feature>
<dbReference type="OMA" id="HILLMEH"/>
<dbReference type="AlphaFoldDB" id="A0AA38C6S3"/>
<dbReference type="FunFam" id="3.40.50.720:FF:000085">
    <property type="entry name" value="Dihydroflavonol reductase"/>
    <property type="match status" value="1"/>
</dbReference>
<keyword evidence="1" id="KW-0560">Oxidoreductase</keyword>
<evidence type="ECO:0000256" key="1">
    <source>
        <dbReference type="ARBA" id="ARBA00023002"/>
    </source>
</evidence>
<dbReference type="PANTHER" id="PTHR10366:SF696">
    <property type="entry name" value="OS07G0601900 PROTEIN"/>
    <property type="match status" value="1"/>
</dbReference>
<organism evidence="3 4">
    <name type="scientific">Taxus chinensis</name>
    <name type="common">Chinese yew</name>
    <name type="synonym">Taxus wallichiana var. chinensis</name>
    <dbReference type="NCBI Taxonomy" id="29808"/>
    <lineage>
        <taxon>Eukaryota</taxon>
        <taxon>Viridiplantae</taxon>
        <taxon>Streptophyta</taxon>
        <taxon>Embryophyta</taxon>
        <taxon>Tracheophyta</taxon>
        <taxon>Spermatophyta</taxon>
        <taxon>Pinopsida</taxon>
        <taxon>Pinidae</taxon>
        <taxon>Conifers II</taxon>
        <taxon>Cupressales</taxon>
        <taxon>Taxaceae</taxon>
        <taxon>Taxus</taxon>
    </lineage>
</organism>
<dbReference type="EMBL" id="JAHRHJ020000011">
    <property type="protein sequence ID" value="KAH9295986.1"/>
    <property type="molecule type" value="Genomic_DNA"/>
</dbReference>
<dbReference type="PANTHER" id="PTHR10366">
    <property type="entry name" value="NAD DEPENDENT EPIMERASE/DEHYDRATASE"/>
    <property type="match status" value="1"/>
</dbReference>
<dbReference type="InterPro" id="IPR050425">
    <property type="entry name" value="NAD(P)_dehydrat-like"/>
</dbReference>
<dbReference type="GO" id="GO:0016616">
    <property type="term" value="F:oxidoreductase activity, acting on the CH-OH group of donors, NAD or NADP as acceptor"/>
    <property type="evidence" value="ECO:0007669"/>
    <property type="project" value="TreeGrafter"/>
</dbReference>
<name>A0AA38C6S3_TAXCH</name>
<evidence type="ECO:0000259" key="2">
    <source>
        <dbReference type="Pfam" id="PF01370"/>
    </source>
</evidence>
<evidence type="ECO:0000313" key="3">
    <source>
        <dbReference type="EMBL" id="KAH9295986.1"/>
    </source>
</evidence>
<feature type="domain" description="NAD-dependent epimerase/dehydratase" evidence="2">
    <location>
        <begin position="18"/>
        <end position="219"/>
    </location>
</feature>
<reference evidence="3 4" key="1">
    <citation type="journal article" date="2021" name="Nat. Plants">
        <title>The Taxus genome provides insights into paclitaxel biosynthesis.</title>
        <authorList>
            <person name="Xiong X."/>
            <person name="Gou J."/>
            <person name="Liao Q."/>
            <person name="Li Y."/>
            <person name="Zhou Q."/>
            <person name="Bi G."/>
            <person name="Li C."/>
            <person name="Du R."/>
            <person name="Wang X."/>
            <person name="Sun T."/>
            <person name="Guo L."/>
            <person name="Liang H."/>
            <person name="Lu P."/>
            <person name="Wu Y."/>
            <person name="Zhang Z."/>
            <person name="Ro D.K."/>
            <person name="Shang Y."/>
            <person name="Huang S."/>
            <person name="Yan J."/>
        </authorList>
    </citation>
    <scope>NUCLEOTIDE SEQUENCE [LARGE SCALE GENOMIC DNA]</scope>
    <source>
        <strain evidence="3">Ta-2019</strain>
    </source>
</reference>
<dbReference type="Proteomes" id="UP000824469">
    <property type="component" value="Unassembled WGS sequence"/>
</dbReference>
<evidence type="ECO:0000313" key="4">
    <source>
        <dbReference type="Proteomes" id="UP000824469"/>
    </source>
</evidence>
<accession>A0AA38C6S3</accession>
<dbReference type="SUPFAM" id="SSF51735">
    <property type="entry name" value="NAD(P)-binding Rossmann-fold domains"/>
    <property type="match status" value="1"/>
</dbReference>
<sequence>NEIKSGALMDLPGAKDCLKLFKADLCDEGSFDSAIQGCQGVFHVAGPMDFAKKSKEDFVETAVNGVVNVMEACTRAKSVSRVVFTSSVVAACPMNDKGEVEQTCVDERCWSPLNFLESQTSKLAWYATAKTLSEKEALKYGGDNKFEVVTVLPAVVLGPWFTATPPLSTLQTILALIGGNDEFYEYLKLMEFMLGSIQIVHIEDMCNAHILLMEHPHAQNRHVCACGSRSLECLKDYLAKHRVQSQATVKLDEEEDRAHAYLPTSSRKLLDMGFTYKYSLEESFDEGIECAMNNGILKL</sequence>
<protein>
    <recommendedName>
        <fullName evidence="2">NAD-dependent epimerase/dehydratase domain-containing protein</fullName>
    </recommendedName>
</protein>